<dbReference type="SMART" id="SM00326">
    <property type="entry name" value="SH3"/>
    <property type="match status" value="2"/>
</dbReference>
<keyword evidence="3" id="KW-0862">Zinc</keyword>
<dbReference type="InterPro" id="IPR000980">
    <property type="entry name" value="SH2"/>
</dbReference>
<feature type="region of interest" description="Disordered" evidence="7">
    <location>
        <begin position="601"/>
        <end position="646"/>
    </location>
</feature>
<feature type="domain" description="SH3" evidence="9">
    <location>
        <begin position="861"/>
        <end position="921"/>
    </location>
</feature>
<dbReference type="SMART" id="SM00233">
    <property type="entry name" value="PH"/>
    <property type="match status" value="1"/>
</dbReference>
<dbReference type="SUPFAM" id="SSF50044">
    <property type="entry name" value="SH3-domain"/>
    <property type="match status" value="2"/>
</dbReference>
<dbReference type="Gene3D" id="2.30.30.40">
    <property type="entry name" value="SH3 Domains"/>
    <property type="match status" value="2"/>
</dbReference>
<dbReference type="Pfam" id="PF07653">
    <property type="entry name" value="SH3_2"/>
    <property type="match status" value="1"/>
</dbReference>
<sequence>MAANAEGLEWRQARQYLINSGVIPPTHRVTKPDVDLVDFARSLRDGVFLCSLLNIMKPNCVEDWSPRPLMQHYYLRNIAAFLQACKKHFNLQDLFVETDLYEVDNFKKVMQVLSRLSHSPEALGLGWVPFPRKEQRNYYNQVANEESIYASLQDVTSSHDRLYANVDELYDHNPEEEEDPYSYGNESIYDSICYYQAQPQAGKATDVDEKKSFILAELYETEKNVVRVLNLICHSYHGAVKALISPEDCRLLFDTAQQLYPVHCSLLEGLERSQEMKNDSSRAVADVTQHFLNQHSGFLHYGQYAVRLPFAIERAKLLQTRGDTAKAMMSVQQNSGPSERKFPLSDLLHVPIQRVLKYPLLMNELLKCVQKQSLPSSQAEKVNLNTVIDQLEDLARYINSTKGDAEDMKQIEEVEQSFSEPLRTPLLQCGRYRLDGELKVKAPCDNGSSKKWVFLFDKVMLVCRKPRAVFDQRYVVKTVYEVAQLRVEPMLHQPRTKGQFGLQIYYGGTLEIEVFTKTDEMKSRWMEAIKQAKEVTAPQNSNRGNHSFELTTFEEACLCDVCGKLLCGCYFQGYYCQACKKSAHYSCLASVRACSSMHPPALPPSRHPALAPRHSLQGTEPPPPSPRNQFPRRGTSLHEPDLHGGHPTIFVAKQRYDAIGHRQSRILTFDRGEELEVTNPVPGSEWWEATSLRTGRQGEVPSSYLSKKHDDLNLDQMSEEERIRTFSWFIGKMSRIEAEQCLHRMKDGVFLIRESDARKGEYAVALRWKHMPKHIKICKHPDTKRFYVSDVTDFQSVWELVSFYQTNSLGTSFPGVDTTLQFPYKEVDLRSRGGVSNPPAPPPLPPSRSNPPLPSPQPHHERELWAEVLFNFSSEYPDEMSIEKHEHVQVLEKQTDKPGWWYGQCSDRIGFFPSNYVREIS</sequence>
<feature type="domain" description="SH3" evidence="9">
    <location>
        <begin position="645"/>
        <end position="710"/>
    </location>
</feature>
<dbReference type="SUPFAM" id="SSF50729">
    <property type="entry name" value="PH domain-like"/>
    <property type="match status" value="1"/>
</dbReference>
<keyword evidence="2" id="KW-0344">Guanine-nucleotide releasing factor</keyword>
<dbReference type="InterPro" id="IPR001849">
    <property type="entry name" value="PH_domain"/>
</dbReference>
<evidence type="ECO:0000256" key="3">
    <source>
        <dbReference type="ARBA" id="ARBA00022771"/>
    </source>
</evidence>
<evidence type="ECO:0000256" key="5">
    <source>
        <dbReference type="PROSITE-ProRule" id="PRU00191"/>
    </source>
</evidence>
<dbReference type="PROSITE" id="PS00479">
    <property type="entry name" value="ZF_DAG_PE_1"/>
    <property type="match status" value="1"/>
</dbReference>
<dbReference type="Pfam" id="PF00621">
    <property type="entry name" value="RhoGEF"/>
    <property type="match status" value="1"/>
</dbReference>
<reference evidence="14" key="1">
    <citation type="submission" date="2023-03" db="EMBL/GenBank/DDBJ databases">
        <authorList>
            <person name="Steffen K."/>
            <person name="Cardenas P."/>
        </authorList>
    </citation>
    <scope>NUCLEOTIDE SEQUENCE</scope>
</reference>
<dbReference type="PROSITE" id="PS50002">
    <property type="entry name" value="SH3"/>
    <property type="match status" value="2"/>
</dbReference>
<dbReference type="SUPFAM" id="SSF47576">
    <property type="entry name" value="Calponin-homology domain, CH-domain"/>
    <property type="match status" value="1"/>
</dbReference>
<dbReference type="AlphaFoldDB" id="A0AA35TLM1"/>
<evidence type="ECO:0000256" key="4">
    <source>
        <dbReference type="ARBA" id="ARBA00022999"/>
    </source>
</evidence>
<dbReference type="InterPro" id="IPR055251">
    <property type="entry name" value="SOS1_NGEF_PH"/>
</dbReference>
<evidence type="ECO:0000256" key="1">
    <source>
        <dbReference type="ARBA" id="ARBA00022443"/>
    </source>
</evidence>
<evidence type="ECO:0000259" key="8">
    <source>
        <dbReference type="PROSITE" id="PS50001"/>
    </source>
</evidence>
<evidence type="ECO:0000313" key="15">
    <source>
        <dbReference type="Proteomes" id="UP001174909"/>
    </source>
</evidence>
<dbReference type="SUPFAM" id="SSF55550">
    <property type="entry name" value="SH2 domain"/>
    <property type="match status" value="1"/>
</dbReference>
<dbReference type="CDD" id="cd20810">
    <property type="entry name" value="C1_VAV"/>
    <property type="match status" value="1"/>
</dbReference>
<dbReference type="Gene3D" id="2.30.29.30">
    <property type="entry name" value="Pleckstrin-homology domain (PH domain)/Phosphotyrosine-binding domain (PTB)"/>
    <property type="match status" value="1"/>
</dbReference>
<dbReference type="InterPro" id="IPR011993">
    <property type="entry name" value="PH-like_dom_sf"/>
</dbReference>
<dbReference type="PANTHER" id="PTHR45818:SF3">
    <property type="entry name" value="PROTEIN VAV"/>
    <property type="match status" value="1"/>
</dbReference>
<evidence type="ECO:0000259" key="9">
    <source>
        <dbReference type="PROSITE" id="PS50002"/>
    </source>
</evidence>
<dbReference type="GO" id="GO:0008270">
    <property type="term" value="F:zinc ion binding"/>
    <property type="evidence" value="ECO:0007669"/>
    <property type="project" value="UniProtKB-KW"/>
</dbReference>
<accession>A0AA35TLM1</accession>
<evidence type="ECO:0000256" key="2">
    <source>
        <dbReference type="ARBA" id="ARBA00022658"/>
    </source>
</evidence>
<dbReference type="InterPro" id="IPR035899">
    <property type="entry name" value="DBL_dom_sf"/>
</dbReference>
<dbReference type="InterPro" id="IPR001452">
    <property type="entry name" value="SH3_domain"/>
</dbReference>
<dbReference type="SMART" id="SM00325">
    <property type="entry name" value="RhoGEF"/>
    <property type="match status" value="1"/>
</dbReference>
<dbReference type="PROSITE" id="PS50010">
    <property type="entry name" value="DH_2"/>
    <property type="match status" value="1"/>
</dbReference>
<evidence type="ECO:0000259" key="12">
    <source>
        <dbReference type="PROSITE" id="PS50021"/>
    </source>
</evidence>
<evidence type="ECO:0000259" key="11">
    <source>
        <dbReference type="PROSITE" id="PS50010"/>
    </source>
</evidence>
<dbReference type="GO" id="GO:0016477">
    <property type="term" value="P:cell migration"/>
    <property type="evidence" value="ECO:0007669"/>
    <property type="project" value="TreeGrafter"/>
</dbReference>
<dbReference type="GO" id="GO:0005085">
    <property type="term" value="F:guanyl-nucleotide exchange factor activity"/>
    <property type="evidence" value="ECO:0007669"/>
    <property type="project" value="UniProtKB-KW"/>
</dbReference>
<keyword evidence="4 5" id="KW-0727">SH2 domain</keyword>
<dbReference type="EMBL" id="CASHTH010003836">
    <property type="protein sequence ID" value="CAI8050162.1"/>
    <property type="molecule type" value="Genomic_DNA"/>
</dbReference>
<name>A0AA35TLM1_GEOBA</name>
<feature type="region of interest" description="Disordered" evidence="7">
    <location>
        <begin position="831"/>
        <end position="859"/>
    </location>
</feature>
<evidence type="ECO:0000256" key="6">
    <source>
        <dbReference type="PROSITE-ProRule" id="PRU00192"/>
    </source>
</evidence>
<feature type="domain" description="Phorbol-ester/DAG-type" evidence="13">
    <location>
        <begin position="545"/>
        <end position="594"/>
    </location>
</feature>
<keyword evidence="1 6" id="KW-0728">SH3 domain</keyword>
<dbReference type="Gene3D" id="1.10.418.10">
    <property type="entry name" value="Calponin-like domain"/>
    <property type="match status" value="1"/>
</dbReference>
<dbReference type="InterPro" id="IPR036860">
    <property type="entry name" value="SH2_dom_sf"/>
</dbReference>
<dbReference type="PROSITE" id="PS50001">
    <property type="entry name" value="SH2"/>
    <property type="match status" value="1"/>
</dbReference>
<dbReference type="GO" id="GO:0005737">
    <property type="term" value="C:cytoplasm"/>
    <property type="evidence" value="ECO:0007669"/>
    <property type="project" value="TreeGrafter"/>
</dbReference>
<dbReference type="Pfam" id="PF00130">
    <property type="entry name" value="C1_1"/>
    <property type="match status" value="1"/>
</dbReference>
<dbReference type="Proteomes" id="UP001174909">
    <property type="component" value="Unassembled WGS sequence"/>
</dbReference>
<dbReference type="PROSITE" id="PS50081">
    <property type="entry name" value="ZF_DAG_PE_2"/>
    <property type="match status" value="1"/>
</dbReference>
<evidence type="ECO:0000259" key="13">
    <source>
        <dbReference type="PROSITE" id="PS50081"/>
    </source>
</evidence>
<dbReference type="Pfam" id="PF00018">
    <property type="entry name" value="SH3_1"/>
    <property type="match status" value="1"/>
</dbReference>
<keyword evidence="3" id="KW-0479">Metal-binding</keyword>
<dbReference type="Gene3D" id="1.20.900.10">
    <property type="entry name" value="Dbl homology (DH) domain"/>
    <property type="match status" value="1"/>
</dbReference>
<feature type="domain" description="DH" evidence="11">
    <location>
        <begin position="210"/>
        <end position="401"/>
    </location>
</feature>
<dbReference type="InterPro" id="IPR002219">
    <property type="entry name" value="PKC_DAG/PE"/>
</dbReference>
<dbReference type="Pfam" id="PF22697">
    <property type="entry name" value="SOS1_NGEF_PH"/>
    <property type="match status" value="1"/>
</dbReference>
<organism evidence="14 15">
    <name type="scientific">Geodia barretti</name>
    <name type="common">Barrett's horny sponge</name>
    <dbReference type="NCBI Taxonomy" id="519541"/>
    <lineage>
        <taxon>Eukaryota</taxon>
        <taxon>Metazoa</taxon>
        <taxon>Porifera</taxon>
        <taxon>Demospongiae</taxon>
        <taxon>Heteroscleromorpha</taxon>
        <taxon>Tetractinellida</taxon>
        <taxon>Astrophorina</taxon>
        <taxon>Geodiidae</taxon>
        <taxon>Geodia</taxon>
    </lineage>
</organism>
<dbReference type="InterPro" id="IPR000219">
    <property type="entry name" value="DH_dom"/>
</dbReference>
<dbReference type="Pfam" id="PF00017">
    <property type="entry name" value="SH2"/>
    <property type="match status" value="1"/>
</dbReference>
<dbReference type="PROSITE" id="PS50003">
    <property type="entry name" value="PH_DOMAIN"/>
    <property type="match status" value="1"/>
</dbReference>
<dbReference type="Pfam" id="PF00307">
    <property type="entry name" value="CH"/>
    <property type="match status" value="1"/>
</dbReference>
<keyword evidence="15" id="KW-1185">Reference proteome</keyword>
<evidence type="ECO:0000313" key="14">
    <source>
        <dbReference type="EMBL" id="CAI8050162.1"/>
    </source>
</evidence>
<feature type="domain" description="Calponin-homology (CH)" evidence="12">
    <location>
        <begin position="1"/>
        <end position="121"/>
    </location>
</feature>
<dbReference type="PANTHER" id="PTHR45818">
    <property type="entry name" value="PROTEIN VAV"/>
    <property type="match status" value="1"/>
</dbReference>
<dbReference type="SMART" id="SM00033">
    <property type="entry name" value="CH"/>
    <property type="match status" value="1"/>
</dbReference>
<dbReference type="InterPro" id="IPR036872">
    <property type="entry name" value="CH_dom_sf"/>
</dbReference>
<dbReference type="Gene3D" id="3.30.60.20">
    <property type="match status" value="1"/>
</dbReference>
<feature type="compositionally biased region" description="Pro residues" evidence="7">
    <location>
        <begin position="838"/>
        <end position="857"/>
    </location>
</feature>
<feature type="domain" description="SH2" evidence="8">
    <location>
        <begin position="728"/>
        <end position="824"/>
    </location>
</feature>
<dbReference type="CDD" id="cd00160">
    <property type="entry name" value="RhoGEF"/>
    <property type="match status" value="1"/>
</dbReference>
<gene>
    <name evidence="14" type="ORF">GBAR_LOCUS27583</name>
</gene>
<evidence type="ECO:0000256" key="7">
    <source>
        <dbReference type="SAM" id="MobiDB-lite"/>
    </source>
</evidence>
<dbReference type="PROSITE" id="PS50021">
    <property type="entry name" value="CH"/>
    <property type="match status" value="1"/>
</dbReference>
<protein>
    <submittedName>
        <fullName evidence="14">Guanine nucleotide exchange factor VAV2</fullName>
    </submittedName>
</protein>
<dbReference type="InterPro" id="IPR001715">
    <property type="entry name" value="CH_dom"/>
</dbReference>
<keyword evidence="3" id="KW-0863">Zinc-finger</keyword>
<dbReference type="SMART" id="SM00252">
    <property type="entry name" value="SH2"/>
    <property type="match status" value="1"/>
</dbReference>
<dbReference type="SUPFAM" id="SSF48065">
    <property type="entry name" value="DBL homology domain (DH-domain)"/>
    <property type="match status" value="1"/>
</dbReference>
<evidence type="ECO:0000259" key="10">
    <source>
        <dbReference type="PROSITE" id="PS50003"/>
    </source>
</evidence>
<dbReference type="PRINTS" id="PR00401">
    <property type="entry name" value="SH2DOMAIN"/>
</dbReference>
<dbReference type="Gene3D" id="3.30.505.10">
    <property type="entry name" value="SH2 domain"/>
    <property type="match status" value="1"/>
</dbReference>
<dbReference type="InterPro" id="IPR036028">
    <property type="entry name" value="SH3-like_dom_sf"/>
</dbReference>
<dbReference type="CDD" id="cd21201">
    <property type="entry name" value="CH_VAV"/>
    <property type="match status" value="1"/>
</dbReference>
<comment type="caution">
    <text evidence="14">The sequence shown here is derived from an EMBL/GenBank/DDBJ whole genome shotgun (WGS) entry which is preliminary data.</text>
</comment>
<proteinExistence type="predicted"/>
<feature type="domain" description="PH" evidence="10">
    <location>
        <begin position="431"/>
        <end position="534"/>
    </location>
</feature>